<protein>
    <recommendedName>
        <fullName evidence="4">SAP domain-containing protein</fullName>
    </recommendedName>
</protein>
<evidence type="ECO:0000256" key="2">
    <source>
        <dbReference type="ARBA" id="ARBA00046328"/>
    </source>
</evidence>
<dbReference type="SUPFAM" id="SSF68906">
    <property type="entry name" value="SAP domain"/>
    <property type="match status" value="1"/>
</dbReference>
<dbReference type="Pfam" id="PF18592">
    <property type="entry name" value="Tho1_MOS11_C"/>
    <property type="match status" value="1"/>
</dbReference>
<dbReference type="Proteomes" id="UP000268321">
    <property type="component" value="Unassembled WGS sequence"/>
</dbReference>
<evidence type="ECO:0000256" key="3">
    <source>
        <dbReference type="SAM" id="MobiDB-lite"/>
    </source>
</evidence>
<gene>
    <name evidence="5" type="ORF">METBISCDRAFT_25806</name>
</gene>
<dbReference type="InterPro" id="IPR003034">
    <property type="entry name" value="SAP_dom"/>
</dbReference>
<evidence type="ECO:0000259" key="4">
    <source>
        <dbReference type="PROSITE" id="PS50800"/>
    </source>
</evidence>
<dbReference type="InterPro" id="IPR036361">
    <property type="entry name" value="SAP_dom_sf"/>
</dbReference>
<dbReference type="EMBL" id="ML004432">
    <property type="protein sequence ID" value="RKP32289.1"/>
    <property type="molecule type" value="Genomic_DNA"/>
</dbReference>
<feature type="compositionally biased region" description="Acidic residues" evidence="3">
    <location>
        <begin position="41"/>
        <end position="50"/>
    </location>
</feature>
<dbReference type="AlphaFoldDB" id="A0A4V1J3J6"/>
<dbReference type="PANTHER" id="PTHR46551:SF1">
    <property type="entry name" value="SAP DOMAIN-CONTAINING RIBONUCLEOPROTEIN"/>
    <property type="match status" value="1"/>
</dbReference>
<comment type="similarity">
    <text evidence="2">Belongs to the SAP domain-containing ribonucleoprotein family.</text>
</comment>
<dbReference type="InterPro" id="IPR052240">
    <property type="entry name" value="SAP_domain_ribonucleoprotein"/>
</dbReference>
<feature type="compositionally biased region" description="Basic residues" evidence="3">
    <location>
        <begin position="182"/>
        <end position="199"/>
    </location>
</feature>
<dbReference type="Pfam" id="PF02037">
    <property type="entry name" value="SAP"/>
    <property type="match status" value="1"/>
</dbReference>
<dbReference type="PROSITE" id="PS50800">
    <property type="entry name" value="SAP"/>
    <property type="match status" value="1"/>
</dbReference>
<feature type="compositionally biased region" description="Low complexity" evidence="3">
    <location>
        <begin position="73"/>
        <end position="93"/>
    </location>
</feature>
<evidence type="ECO:0000256" key="1">
    <source>
        <dbReference type="ARBA" id="ARBA00022553"/>
    </source>
</evidence>
<dbReference type="GO" id="GO:0005634">
    <property type="term" value="C:nucleus"/>
    <property type="evidence" value="ECO:0007669"/>
    <property type="project" value="TreeGrafter"/>
</dbReference>
<dbReference type="GO" id="GO:0016973">
    <property type="term" value="P:poly(A)+ mRNA export from nucleus"/>
    <property type="evidence" value="ECO:0007669"/>
    <property type="project" value="TreeGrafter"/>
</dbReference>
<feature type="domain" description="SAP" evidence="4">
    <location>
        <begin position="4"/>
        <end position="38"/>
    </location>
</feature>
<feature type="compositionally biased region" description="Polar residues" evidence="3">
    <location>
        <begin position="94"/>
        <end position="104"/>
    </location>
</feature>
<dbReference type="InterPro" id="IPR040746">
    <property type="entry name" value="THO1_MOS11_C"/>
</dbReference>
<evidence type="ECO:0000313" key="5">
    <source>
        <dbReference type="EMBL" id="RKP32289.1"/>
    </source>
</evidence>
<dbReference type="OrthoDB" id="445357at2759"/>
<sequence length="205" mass="21465">MSDYASLTVAQLKEALKAKGLATDGKKAELVARLEALGPSELDDGDDDQTLEAAAQEPSVLFPGEPSESTSDAPAVSAPSELSAPSAESFSASTGANGDSSKPTQAAAVEKKVLSPEERKALAVDILNKKIKRADKFGDEAAAAVAKKDLMRVQKFGVDPNTALAKEIGVLDREVNTELSTKRARRGNGKSRRRSKTGRVGKSGQ</sequence>
<evidence type="ECO:0000313" key="6">
    <source>
        <dbReference type="Proteomes" id="UP000268321"/>
    </source>
</evidence>
<proteinExistence type="inferred from homology"/>
<dbReference type="Gene3D" id="1.10.720.30">
    <property type="entry name" value="SAP domain"/>
    <property type="match status" value="1"/>
</dbReference>
<dbReference type="PANTHER" id="PTHR46551">
    <property type="entry name" value="SAP DOMAIN-CONTAINING RIBONUCLEOPROTEIN"/>
    <property type="match status" value="1"/>
</dbReference>
<keyword evidence="1" id="KW-0597">Phosphoprotein</keyword>
<accession>A0A4V1J3J6</accession>
<organism evidence="5 6">
    <name type="scientific">Metschnikowia bicuspidata</name>
    <dbReference type="NCBI Taxonomy" id="27322"/>
    <lineage>
        <taxon>Eukaryota</taxon>
        <taxon>Fungi</taxon>
        <taxon>Dikarya</taxon>
        <taxon>Ascomycota</taxon>
        <taxon>Saccharomycotina</taxon>
        <taxon>Pichiomycetes</taxon>
        <taxon>Metschnikowiaceae</taxon>
        <taxon>Metschnikowia</taxon>
    </lineage>
</organism>
<dbReference type="SMART" id="SM00513">
    <property type="entry name" value="SAP"/>
    <property type="match status" value="1"/>
</dbReference>
<keyword evidence="6" id="KW-1185">Reference proteome</keyword>
<feature type="region of interest" description="Disordered" evidence="3">
    <location>
        <begin position="176"/>
        <end position="205"/>
    </location>
</feature>
<name>A0A4V1J3J6_9ASCO</name>
<feature type="region of interest" description="Disordered" evidence="3">
    <location>
        <begin position="38"/>
        <end position="114"/>
    </location>
</feature>
<reference evidence="6" key="1">
    <citation type="journal article" date="2018" name="Nat. Microbiol.">
        <title>Leveraging single-cell genomics to expand the fungal tree of life.</title>
        <authorList>
            <person name="Ahrendt S.R."/>
            <person name="Quandt C.A."/>
            <person name="Ciobanu D."/>
            <person name="Clum A."/>
            <person name="Salamov A."/>
            <person name="Andreopoulos B."/>
            <person name="Cheng J.F."/>
            <person name="Woyke T."/>
            <person name="Pelin A."/>
            <person name="Henrissat B."/>
            <person name="Reynolds N.K."/>
            <person name="Benny G.L."/>
            <person name="Smith M.E."/>
            <person name="James T.Y."/>
            <person name="Grigoriev I.V."/>
        </authorList>
    </citation>
    <scope>NUCLEOTIDE SEQUENCE [LARGE SCALE GENOMIC DNA]</scope>
    <source>
        <strain evidence="6">Baker2002</strain>
    </source>
</reference>